<dbReference type="eggNOG" id="ENOG502QTJC">
    <property type="taxonomic scope" value="Eukaryota"/>
</dbReference>
<feature type="domain" description="UBA" evidence="1">
    <location>
        <begin position="216"/>
        <end position="257"/>
    </location>
</feature>
<reference evidence="2" key="1">
    <citation type="submission" date="2015-05" db="UniProtKB">
        <authorList>
            <consortium name="EnsemblMetazoa"/>
        </authorList>
    </citation>
    <scope>IDENTIFICATION</scope>
</reference>
<dbReference type="InterPro" id="IPR038870">
    <property type="entry name" value="UBAP1"/>
</dbReference>
<evidence type="ECO:0000313" key="2">
    <source>
        <dbReference type="EnsemblMetazoa" id="RPRC010797-PA"/>
    </source>
</evidence>
<dbReference type="Proteomes" id="UP000015103">
    <property type="component" value="Unassembled WGS sequence"/>
</dbReference>
<dbReference type="Pfam" id="PF00627">
    <property type="entry name" value="UBA"/>
    <property type="match status" value="1"/>
</dbReference>
<dbReference type="GO" id="GO:0043130">
    <property type="term" value="F:ubiquitin binding"/>
    <property type="evidence" value="ECO:0007669"/>
    <property type="project" value="InterPro"/>
</dbReference>
<dbReference type="SUPFAM" id="SSF46934">
    <property type="entry name" value="UBA-like"/>
    <property type="match status" value="2"/>
</dbReference>
<protein>
    <recommendedName>
        <fullName evidence="1">UBA domain-containing protein</fullName>
    </recommendedName>
</protein>
<feature type="domain" description="UBA" evidence="1">
    <location>
        <begin position="280"/>
        <end position="324"/>
    </location>
</feature>
<evidence type="ECO:0000259" key="1">
    <source>
        <dbReference type="PROSITE" id="PS50030"/>
    </source>
</evidence>
<dbReference type="GO" id="GO:0000813">
    <property type="term" value="C:ESCRT I complex"/>
    <property type="evidence" value="ECO:0007669"/>
    <property type="project" value="InterPro"/>
</dbReference>
<dbReference type="CDD" id="cd14316">
    <property type="entry name" value="UBA2_UBAP1_like"/>
    <property type="match status" value="1"/>
</dbReference>
<dbReference type="SMART" id="SM00165">
    <property type="entry name" value="UBA"/>
    <property type="match status" value="2"/>
</dbReference>
<dbReference type="InterPro" id="IPR015940">
    <property type="entry name" value="UBA"/>
</dbReference>
<dbReference type="AlphaFoldDB" id="T1I3C8"/>
<dbReference type="PANTHER" id="PTHR15960:SF5">
    <property type="entry name" value="LD44032P"/>
    <property type="match status" value="1"/>
</dbReference>
<dbReference type="HOGENOM" id="CLU_858720_0_0_1"/>
<dbReference type="STRING" id="13249.T1I3C8"/>
<dbReference type="Gene3D" id="1.20.120.1920">
    <property type="entry name" value="UBAP1 SOUBA domain"/>
    <property type="match status" value="1"/>
</dbReference>
<dbReference type="GO" id="GO:0043162">
    <property type="term" value="P:ubiquitin-dependent protein catabolic process via the multivesicular body sorting pathway"/>
    <property type="evidence" value="ECO:0007669"/>
    <property type="project" value="InterPro"/>
</dbReference>
<dbReference type="InParanoid" id="T1I3C8"/>
<dbReference type="EnsemblMetazoa" id="RPRC010797-RA">
    <property type="protein sequence ID" value="RPRC010797-PA"/>
    <property type="gene ID" value="RPRC010797"/>
</dbReference>
<dbReference type="InterPro" id="IPR009060">
    <property type="entry name" value="UBA-like_sf"/>
</dbReference>
<keyword evidence="3" id="KW-1185">Reference proteome</keyword>
<dbReference type="PANTHER" id="PTHR15960">
    <property type="entry name" value="LD44032P"/>
    <property type="match status" value="1"/>
</dbReference>
<proteinExistence type="predicted"/>
<evidence type="ECO:0000313" key="3">
    <source>
        <dbReference type="Proteomes" id="UP000015103"/>
    </source>
</evidence>
<sequence>MAGGSAVTVSSPHISSGPLSYMHSTNDTLYTGSSVYTGSTALHLPHSYNMPQGSTIHRDNYNTNGMYAPTYQVHESVHKPRMISQLPPYTPSCSTASTHNTFVSSTSSHPKPHNPLQSYIPTSSSLQLLTISSPPSQVASCNLSATRTQVLQEEKDDGGVSRILDDLRKQVLLRKYESQRRPPSPSVSSDFVKAVKASASRHNDTSSIGDALSHLSLQSQEFAKNLAEMGFPLNRVARATQKFGTDEAKVIEFLLQVQSLEEKNYPEGQIEKALFIHHFKEDEATTYLENLNQIMKLGFKEEDVELALSKTSNNRDKALDILIS</sequence>
<dbReference type="PROSITE" id="PS50030">
    <property type="entry name" value="UBA"/>
    <property type="match status" value="2"/>
</dbReference>
<organism evidence="2 3">
    <name type="scientific">Rhodnius prolixus</name>
    <name type="common">Triatomid bug</name>
    <dbReference type="NCBI Taxonomy" id="13249"/>
    <lineage>
        <taxon>Eukaryota</taxon>
        <taxon>Metazoa</taxon>
        <taxon>Ecdysozoa</taxon>
        <taxon>Arthropoda</taxon>
        <taxon>Hexapoda</taxon>
        <taxon>Insecta</taxon>
        <taxon>Pterygota</taxon>
        <taxon>Neoptera</taxon>
        <taxon>Paraneoptera</taxon>
        <taxon>Hemiptera</taxon>
        <taxon>Heteroptera</taxon>
        <taxon>Panheteroptera</taxon>
        <taxon>Cimicomorpha</taxon>
        <taxon>Reduviidae</taxon>
        <taxon>Triatominae</taxon>
        <taxon>Rhodnius</taxon>
    </lineage>
</organism>
<name>T1I3C8_RHOPR</name>
<dbReference type="VEuPathDB" id="VectorBase:RPRC010797"/>
<dbReference type="EMBL" id="ACPB03003290">
    <property type="status" value="NOT_ANNOTATED_CDS"/>
    <property type="molecule type" value="Genomic_DNA"/>
</dbReference>
<dbReference type="InterPro" id="IPR042575">
    <property type="entry name" value="UBAP1_C"/>
</dbReference>
<accession>T1I3C8</accession>